<evidence type="ECO:0000256" key="1">
    <source>
        <dbReference type="SAM" id="SignalP"/>
    </source>
</evidence>
<dbReference type="RefSeq" id="WP_127188265.1">
    <property type="nucleotide sequence ID" value="NZ_RZNJ01000003.1"/>
</dbReference>
<evidence type="ECO:0000313" key="2">
    <source>
        <dbReference type="EMBL" id="RUT31019.1"/>
    </source>
</evidence>
<gene>
    <name evidence="2" type="ORF">EMQ25_09065</name>
</gene>
<evidence type="ECO:0000313" key="3">
    <source>
        <dbReference type="Proteomes" id="UP000281547"/>
    </source>
</evidence>
<feature type="signal peptide" evidence="1">
    <location>
        <begin position="1"/>
        <end position="22"/>
    </location>
</feature>
<feature type="chain" id="PRO_5019431848" evidence="1">
    <location>
        <begin position="23"/>
        <end position="280"/>
    </location>
</feature>
<dbReference type="Proteomes" id="UP000281547">
    <property type="component" value="Unassembled WGS sequence"/>
</dbReference>
<accession>A0A433XAC2</accession>
<reference evidence="2 3" key="1">
    <citation type="journal article" date="2016" name="Int. J. Syst. Evol. Microbiol.">
        <title>Arsenicitalea aurantiaca gen. nov., sp. nov., a new member of the family Hyphomicrobiaceae, isolated from high-arsenic sediment.</title>
        <authorList>
            <person name="Mu Y."/>
            <person name="Zhou L."/>
            <person name="Zeng X.C."/>
            <person name="Liu L."/>
            <person name="Pan Y."/>
            <person name="Chen X."/>
            <person name="Wang J."/>
            <person name="Li S."/>
            <person name="Li W.J."/>
            <person name="Wang Y."/>
        </authorList>
    </citation>
    <scope>NUCLEOTIDE SEQUENCE [LARGE SCALE GENOMIC DNA]</scope>
    <source>
        <strain evidence="2 3">42-50</strain>
    </source>
</reference>
<dbReference type="PROSITE" id="PS51257">
    <property type="entry name" value="PROKAR_LIPOPROTEIN"/>
    <property type="match status" value="1"/>
</dbReference>
<comment type="caution">
    <text evidence="2">The sequence shown here is derived from an EMBL/GenBank/DDBJ whole genome shotgun (WGS) entry which is preliminary data.</text>
</comment>
<keyword evidence="3" id="KW-1185">Reference proteome</keyword>
<dbReference type="EMBL" id="RZNJ01000003">
    <property type="protein sequence ID" value="RUT31019.1"/>
    <property type="molecule type" value="Genomic_DNA"/>
</dbReference>
<organism evidence="2 3">
    <name type="scientific">Arsenicitalea aurantiaca</name>
    <dbReference type="NCBI Taxonomy" id="1783274"/>
    <lineage>
        <taxon>Bacteria</taxon>
        <taxon>Pseudomonadati</taxon>
        <taxon>Pseudomonadota</taxon>
        <taxon>Alphaproteobacteria</taxon>
        <taxon>Hyphomicrobiales</taxon>
        <taxon>Devosiaceae</taxon>
        <taxon>Arsenicitalea</taxon>
    </lineage>
</organism>
<dbReference type="AlphaFoldDB" id="A0A433XAC2"/>
<protein>
    <submittedName>
        <fullName evidence="2">Uncharacterized protein</fullName>
    </submittedName>
</protein>
<dbReference type="OrthoDB" id="8478167at2"/>
<sequence>MARLSRVIAQGAGLTLACLMLAGCVTRPTGDFGRAAPDVIHDRILPAAGAHRARYAGEPVSGFNQSDEEREMHDRVWRFLTAPHARDWMFDAAVELQRTRLTGPTDLSFEINRYHHWLVSTRFGSSRTRYNRIADDVKADMATIPATFAIICRVIEIDRQRAIALGELGRLTANAGPDVRARRAENDAHIAWFARALDYRYQSYRFALDNLLVETPHAEVREVDALLNAMAPDVALAMSGRFCGGLAFSGDGSKGVAPGVSAGPIPSRYGRPYSGPVVPK</sequence>
<proteinExistence type="predicted"/>
<keyword evidence="1" id="KW-0732">Signal</keyword>
<name>A0A433XAC2_9HYPH</name>